<protein>
    <submittedName>
        <fullName evidence="1">Uncharacterized protein</fullName>
    </submittedName>
</protein>
<comment type="caution">
    <text evidence="1">The sequence shown here is derived from an EMBL/GenBank/DDBJ whole genome shotgun (WGS) entry which is preliminary data.</text>
</comment>
<dbReference type="EMBL" id="NNAY01004426">
    <property type="protein sequence ID" value="OXU17918.1"/>
    <property type="molecule type" value="Genomic_DNA"/>
</dbReference>
<proteinExistence type="predicted"/>
<dbReference type="Proteomes" id="UP000215335">
    <property type="component" value="Unassembled WGS sequence"/>
</dbReference>
<keyword evidence="2" id="KW-1185">Reference proteome</keyword>
<dbReference type="AlphaFoldDB" id="A0A232EHX1"/>
<reference evidence="1 2" key="1">
    <citation type="journal article" date="2017" name="Curr. Biol.">
        <title>The Evolution of Venom by Co-option of Single-Copy Genes.</title>
        <authorList>
            <person name="Martinson E.O."/>
            <person name="Mrinalini"/>
            <person name="Kelkar Y.D."/>
            <person name="Chang C.H."/>
            <person name="Werren J.H."/>
        </authorList>
    </citation>
    <scope>NUCLEOTIDE SEQUENCE [LARGE SCALE GENOMIC DNA]</scope>
    <source>
        <strain evidence="1 2">Alberta</strain>
        <tissue evidence="1">Whole body</tissue>
    </source>
</reference>
<evidence type="ECO:0000313" key="1">
    <source>
        <dbReference type="EMBL" id="OXU17918.1"/>
    </source>
</evidence>
<gene>
    <name evidence="1" type="ORF">TSAR_004946</name>
</gene>
<sequence length="43" mass="4927">MRDTWMRRDATPCTPNAGGAFSTSFRRLDDTSRRRCTELLSCS</sequence>
<evidence type="ECO:0000313" key="2">
    <source>
        <dbReference type="Proteomes" id="UP000215335"/>
    </source>
</evidence>
<accession>A0A232EHX1</accession>
<name>A0A232EHX1_9HYME</name>
<organism evidence="1 2">
    <name type="scientific">Trichomalopsis sarcophagae</name>
    <dbReference type="NCBI Taxonomy" id="543379"/>
    <lineage>
        <taxon>Eukaryota</taxon>
        <taxon>Metazoa</taxon>
        <taxon>Ecdysozoa</taxon>
        <taxon>Arthropoda</taxon>
        <taxon>Hexapoda</taxon>
        <taxon>Insecta</taxon>
        <taxon>Pterygota</taxon>
        <taxon>Neoptera</taxon>
        <taxon>Endopterygota</taxon>
        <taxon>Hymenoptera</taxon>
        <taxon>Apocrita</taxon>
        <taxon>Proctotrupomorpha</taxon>
        <taxon>Chalcidoidea</taxon>
        <taxon>Pteromalidae</taxon>
        <taxon>Pteromalinae</taxon>
        <taxon>Trichomalopsis</taxon>
    </lineage>
</organism>